<feature type="transmembrane region" description="Helical" evidence="18">
    <location>
        <begin position="318"/>
        <end position="337"/>
    </location>
</feature>
<comment type="function">
    <text evidence="18">Core subunit of the mitochondrial membrane respiratory chain NADH dehydrogenase (Complex I) which catalyzes electron transfer from NADH through the respiratory chain, using ubiquinone as an electron acceptor. Essential for the catalytic activity and assembly of complex I.</text>
</comment>
<keyword evidence="8 18" id="KW-0812">Transmembrane</keyword>
<evidence type="ECO:0000256" key="14">
    <source>
        <dbReference type="ARBA" id="ARBA00023075"/>
    </source>
</evidence>
<evidence type="ECO:0000256" key="2">
    <source>
        <dbReference type="ARBA" id="ARBA00004448"/>
    </source>
</evidence>
<reference evidence="20" key="1">
    <citation type="submission" date="2021-12" db="EMBL/GenBank/DDBJ databases">
        <authorList>
            <person name="Niu G."/>
            <person name="Li D."/>
            <person name="Tan B."/>
            <person name="Xu J."/>
            <person name="Wei M."/>
        </authorList>
    </citation>
    <scope>NUCLEOTIDE SEQUENCE</scope>
</reference>
<comment type="catalytic activity">
    <reaction evidence="17 18">
        <text>a ubiquinone + NADH + 5 H(+)(in) = a ubiquinol + NAD(+) + 4 H(+)(out)</text>
        <dbReference type="Rhea" id="RHEA:29091"/>
        <dbReference type="Rhea" id="RHEA-COMP:9565"/>
        <dbReference type="Rhea" id="RHEA-COMP:9566"/>
        <dbReference type="ChEBI" id="CHEBI:15378"/>
        <dbReference type="ChEBI" id="CHEBI:16389"/>
        <dbReference type="ChEBI" id="CHEBI:17976"/>
        <dbReference type="ChEBI" id="CHEBI:57540"/>
        <dbReference type="ChEBI" id="CHEBI:57945"/>
        <dbReference type="EC" id="7.1.1.2"/>
    </reaction>
</comment>
<keyword evidence="15 18" id="KW-0496">Mitochondrion</keyword>
<evidence type="ECO:0000256" key="12">
    <source>
        <dbReference type="ARBA" id="ARBA00022989"/>
    </source>
</evidence>
<feature type="transmembrane region" description="Helical" evidence="18">
    <location>
        <begin position="177"/>
        <end position="201"/>
    </location>
</feature>
<feature type="transmembrane region" description="Helical" evidence="18">
    <location>
        <begin position="129"/>
        <end position="156"/>
    </location>
</feature>
<dbReference type="InterPro" id="IPR050175">
    <property type="entry name" value="Complex_I_Subunit_2"/>
</dbReference>
<dbReference type="InterPro" id="IPR001750">
    <property type="entry name" value="ND/Mrp_TM"/>
</dbReference>
<gene>
    <name evidence="20" type="primary">ND2</name>
</gene>
<feature type="domain" description="NADH:quinone oxidoreductase/Mrp antiporter transmembrane" evidence="19">
    <location>
        <begin position="19"/>
        <end position="276"/>
    </location>
</feature>
<dbReference type="PRINTS" id="PR01436">
    <property type="entry name" value="NADHDHGNASE2"/>
</dbReference>
<keyword evidence="11 18" id="KW-0249">Electron transport</keyword>
<proteinExistence type="inferred from homology"/>
<name>A0A9E8Z0M7_9HYME</name>
<dbReference type="PANTHER" id="PTHR46552:SF1">
    <property type="entry name" value="NADH-UBIQUINONE OXIDOREDUCTASE CHAIN 2"/>
    <property type="match status" value="1"/>
</dbReference>
<keyword evidence="16 18" id="KW-0472">Membrane</keyword>
<evidence type="ECO:0000256" key="1">
    <source>
        <dbReference type="ARBA" id="ARBA00003257"/>
    </source>
</evidence>
<comment type="similarity">
    <text evidence="3 18">Belongs to the complex I subunit 2 family.</text>
</comment>
<keyword evidence="12 18" id="KW-1133">Transmembrane helix</keyword>
<keyword evidence="13 18" id="KW-0520">NAD</keyword>
<dbReference type="GO" id="GO:0006120">
    <property type="term" value="P:mitochondrial electron transport, NADH to ubiquinone"/>
    <property type="evidence" value="ECO:0007669"/>
    <property type="project" value="InterPro"/>
</dbReference>
<evidence type="ECO:0000256" key="15">
    <source>
        <dbReference type="ARBA" id="ARBA00023128"/>
    </source>
</evidence>
<dbReference type="EC" id="7.1.1.2" evidence="4 18"/>
<feature type="transmembrane region" description="Helical" evidence="18">
    <location>
        <begin position="262"/>
        <end position="284"/>
    </location>
</feature>
<evidence type="ECO:0000256" key="13">
    <source>
        <dbReference type="ARBA" id="ARBA00023027"/>
    </source>
</evidence>
<evidence type="ECO:0000256" key="10">
    <source>
        <dbReference type="ARBA" id="ARBA00022967"/>
    </source>
</evidence>
<organism evidence="20">
    <name type="scientific">Janus sp. 1 GYN-2022e</name>
    <dbReference type="NCBI Taxonomy" id="3003421"/>
    <lineage>
        <taxon>Eukaryota</taxon>
        <taxon>Metazoa</taxon>
        <taxon>Ecdysozoa</taxon>
        <taxon>Arthropoda</taxon>
        <taxon>Hexapoda</taxon>
        <taxon>Insecta</taxon>
        <taxon>Pterygota</taxon>
        <taxon>Neoptera</taxon>
        <taxon>Endopterygota</taxon>
        <taxon>Hymenoptera</taxon>
        <taxon>Cephoidea</taxon>
        <taxon>Cephidae</taxon>
        <taxon>Janus</taxon>
    </lineage>
</organism>
<comment type="subcellular location">
    <subcellularLocation>
        <location evidence="2 18">Mitochondrion inner membrane</location>
        <topology evidence="2 18">Multi-pass membrane protein</topology>
    </subcellularLocation>
</comment>
<evidence type="ECO:0000256" key="18">
    <source>
        <dbReference type="RuleBase" id="RU003403"/>
    </source>
</evidence>
<dbReference type="GO" id="GO:0005743">
    <property type="term" value="C:mitochondrial inner membrane"/>
    <property type="evidence" value="ECO:0007669"/>
    <property type="project" value="UniProtKB-SubCell"/>
</dbReference>
<dbReference type="EMBL" id="OL757400">
    <property type="protein sequence ID" value="WAK83065.1"/>
    <property type="molecule type" value="Genomic_DNA"/>
</dbReference>
<evidence type="ECO:0000256" key="4">
    <source>
        <dbReference type="ARBA" id="ARBA00012944"/>
    </source>
</evidence>
<keyword evidence="10 18" id="KW-1278">Translocase</keyword>
<evidence type="ECO:0000256" key="16">
    <source>
        <dbReference type="ARBA" id="ARBA00023136"/>
    </source>
</evidence>
<evidence type="ECO:0000256" key="17">
    <source>
        <dbReference type="ARBA" id="ARBA00049551"/>
    </source>
</evidence>
<feature type="transmembrane region" description="Helical" evidence="18">
    <location>
        <begin position="54"/>
        <end position="74"/>
    </location>
</feature>
<evidence type="ECO:0000256" key="3">
    <source>
        <dbReference type="ARBA" id="ARBA00007012"/>
    </source>
</evidence>
<dbReference type="PANTHER" id="PTHR46552">
    <property type="entry name" value="NADH-UBIQUINONE OXIDOREDUCTASE CHAIN 2"/>
    <property type="match status" value="1"/>
</dbReference>
<evidence type="ECO:0000256" key="6">
    <source>
        <dbReference type="ARBA" id="ARBA00022448"/>
    </source>
</evidence>
<keyword evidence="9 18" id="KW-0999">Mitochondrion inner membrane</keyword>
<evidence type="ECO:0000259" key="19">
    <source>
        <dbReference type="Pfam" id="PF00361"/>
    </source>
</evidence>
<dbReference type="Pfam" id="PF00361">
    <property type="entry name" value="Proton_antipo_M"/>
    <property type="match status" value="1"/>
</dbReference>
<keyword evidence="6" id="KW-0813">Transport</keyword>
<evidence type="ECO:0000256" key="11">
    <source>
        <dbReference type="ARBA" id="ARBA00022982"/>
    </source>
</evidence>
<evidence type="ECO:0000256" key="9">
    <source>
        <dbReference type="ARBA" id="ARBA00022792"/>
    </source>
</evidence>
<keyword evidence="14 18" id="KW-0830">Ubiquinone</keyword>
<sequence length="339" mass="40390">MKLFYFTTLMFSTLTALSANSWIILWMSLEINLMAFIPIINNTSHTTNYLFKYFIVQSTSSSIFIMSLLMTWLLELNNLFFMEYDFLNKMIFLTMSMKMGLIPFHWWYIEIVMEFSWMNFLLMSTWQKIIPLTIISHITMNSLLYMIIIMSSLISSMQGMTQNNLRKIFTLSSINHTCWLTINTIMTLNLMYIYLIIYSMLSYNIYKMFTLNNLTHIKDMYMYPLYNSQMKWLLMTNILSLAGLPPFLGFTIKLMTIKFLMLYNMPFLIITLTGSAMFALFFYLKVIYSLNFFYTAPPQLNLNMMLSYPLNKKWPPSYNFMLFTSMMNYIMPTLIFMTL</sequence>
<dbReference type="AlphaFoldDB" id="A0A9E8Z0M7"/>
<dbReference type="GO" id="GO:0008137">
    <property type="term" value="F:NADH dehydrogenase (ubiquinone) activity"/>
    <property type="evidence" value="ECO:0007669"/>
    <property type="project" value="UniProtKB-EC"/>
</dbReference>
<feature type="transmembrane region" description="Helical" evidence="18">
    <location>
        <begin position="86"/>
        <end position="109"/>
    </location>
</feature>
<dbReference type="InterPro" id="IPR003917">
    <property type="entry name" value="NADH_UbQ_OxRdtase_chain2"/>
</dbReference>
<accession>A0A9E8Z0M7</accession>
<evidence type="ECO:0000256" key="8">
    <source>
        <dbReference type="ARBA" id="ARBA00022692"/>
    </source>
</evidence>
<evidence type="ECO:0000256" key="7">
    <source>
        <dbReference type="ARBA" id="ARBA00022660"/>
    </source>
</evidence>
<geneLocation type="mitochondrion" evidence="20"/>
<feature type="transmembrane region" description="Helical" evidence="18">
    <location>
        <begin position="232"/>
        <end position="250"/>
    </location>
</feature>
<protein>
    <recommendedName>
        <fullName evidence="5 18">NADH-ubiquinone oxidoreductase chain 2</fullName>
        <ecNumber evidence="4 18">7.1.1.2</ecNumber>
    </recommendedName>
</protein>
<evidence type="ECO:0000313" key="20">
    <source>
        <dbReference type="EMBL" id="WAK83065.1"/>
    </source>
</evidence>
<keyword evidence="7 18" id="KW-0679">Respiratory chain</keyword>
<evidence type="ECO:0000256" key="5">
    <source>
        <dbReference type="ARBA" id="ARBA00021008"/>
    </source>
</evidence>
<comment type="function">
    <text evidence="1">Core subunit of the mitochondrial membrane respiratory chain NADH dehydrogenase (Complex I) that is believed to belong to the minimal assembly required for catalysis. Complex I functions in the transfer of electrons from NADH to the respiratory chain. The immediate electron acceptor for the enzyme is believed to be ubiquinone.</text>
</comment>